<dbReference type="AlphaFoldDB" id="A0A7I9V5D5"/>
<dbReference type="OrthoDB" id="4520934at2"/>
<dbReference type="RefSeq" id="WP_161894156.1">
    <property type="nucleotide sequence ID" value="NZ_BJOV01000002.1"/>
</dbReference>
<dbReference type="EMBL" id="BJOV01000008">
    <property type="protein sequence ID" value="GEE04160.1"/>
    <property type="molecule type" value="Genomic_DNA"/>
</dbReference>
<evidence type="ECO:0000313" key="4">
    <source>
        <dbReference type="Proteomes" id="UP000444960"/>
    </source>
</evidence>
<sequence length="278" mass="30347">MASDDMEFMLRATSSICDPEGALALDEQEQVIERGLQSFIEIGRALATIRDGRLYLHKYSSFEAYCRSRWNLTRKRAYDLMSAATVVDGMEAALDMAMSPIGDTTLPANEGQARELAGLDPAEAVGVMNEVNDETGGKPTAAAIRDAVRARQQITATDEDGTEVGGMVDDRDPVDMSDQDWIDAAYDADALIEDEPADEDRPITEPSPAPAVPTPRRRPLPESFDTAVFNLKRAVDTVARLTADDRLEKNKDQVKASNLSDLVRVRDALNGVINTIEG</sequence>
<evidence type="ECO:0000313" key="2">
    <source>
        <dbReference type="EMBL" id="GEE00231.1"/>
    </source>
</evidence>
<evidence type="ECO:0000313" key="3">
    <source>
        <dbReference type="EMBL" id="GEE04160.1"/>
    </source>
</evidence>
<comment type="caution">
    <text evidence="2">The sequence shown here is derived from an EMBL/GenBank/DDBJ whole genome shotgun (WGS) entry which is preliminary data.</text>
</comment>
<dbReference type="EMBL" id="BJOV01000002">
    <property type="protein sequence ID" value="GEE00231.1"/>
    <property type="molecule type" value="Genomic_DNA"/>
</dbReference>
<keyword evidence="4" id="KW-1185">Reference proteome</keyword>
<organism evidence="2 4">
    <name type="scientific">Gordonia spumicola</name>
    <dbReference type="NCBI Taxonomy" id="589161"/>
    <lineage>
        <taxon>Bacteria</taxon>
        <taxon>Bacillati</taxon>
        <taxon>Actinomycetota</taxon>
        <taxon>Actinomycetes</taxon>
        <taxon>Mycobacteriales</taxon>
        <taxon>Gordoniaceae</taxon>
        <taxon>Gordonia</taxon>
    </lineage>
</organism>
<reference evidence="4" key="1">
    <citation type="submission" date="2019-06" db="EMBL/GenBank/DDBJ databases">
        <title>Gordonia isolated from sludge of a wastewater treatment plant.</title>
        <authorList>
            <person name="Tamura T."/>
            <person name="Aoyama K."/>
            <person name="Kang Y."/>
            <person name="Saito S."/>
            <person name="Akiyama N."/>
            <person name="Yazawa K."/>
            <person name="Gonoi T."/>
            <person name="Mikami Y."/>
        </authorList>
    </citation>
    <scope>NUCLEOTIDE SEQUENCE [LARGE SCALE GENOMIC DNA]</scope>
    <source>
        <strain evidence="4">NBRC 107696</strain>
    </source>
</reference>
<feature type="region of interest" description="Disordered" evidence="1">
    <location>
        <begin position="194"/>
        <end position="221"/>
    </location>
</feature>
<evidence type="ECO:0000256" key="1">
    <source>
        <dbReference type="SAM" id="MobiDB-lite"/>
    </source>
</evidence>
<accession>A0A7I9V5D5</accession>
<dbReference type="Proteomes" id="UP000444960">
    <property type="component" value="Unassembled WGS sequence"/>
</dbReference>
<gene>
    <name evidence="2" type="ORF">nbrc107696_06770</name>
    <name evidence="3" type="ORF">nbrc107696_46060</name>
</gene>
<proteinExistence type="predicted"/>
<reference evidence="2" key="2">
    <citation type="journal article" date="2020" name="Int. J. Syst. Evol. Microbiol.">
        <title>Gordonia crocea sp. nov. and Gordonia spumicola sp. nov. isolated from sludge of a wastewater treatment plant.</title>
        <authorList>
            <person name="Tamura T."/>
            <person name="Saito S."/>
            <person name="Hamada M."/>
            <person name="Kang Y."/>
            <person name="Hoshino Y."/>
            <person name="Gonoi T."/>
            <person name="Mikami Y."/>
            <person name="Yaguchi T."/>
        </authorList>
    </citation>
    <scope>NUCLEOTIDE SEQUENCE</scope>
    <source>
        <strain evidence="2">NBRC 107696</strain>
    </source>
</reference>
<protein>
    <submittedName>
        <fullName evidence="2">Uncharacterized protein</fullName>
    </submittedName>
</protein>
<name>A0A7I9V5D5_9ACTN</name>